<feature type="domain" description="Secretion system C-terminal sorting" evidence="3">
    <location>
        <begin position="1166"/>
        <end position="1229"/>
    </location>
</feature>
<dbReference type="InterPro" id="IPR029058">
    <property type="entry name" value="AB_hydrolase_fold"/>
</dbReference>
<name>A0A9D7T0C3_9BACT</name>
<protein>
    <submittedName>
        <fullName evidence="4">T9SS type A sorting domain-containing protein</fullName>
    </submittedName>
</protein>
<dbReference type="Proteomes" id="UP000808337">
    <property type="component" value="Unassembled WGS sequence"/>
</dbReference>
<feature type="chain" id="PRO_5039570595" evidence="2">
    <location>
        <begin position="23"/>
        <end position="1239"/>
    </location>
</feature>
<dbReference type="Pfam" id="PF18962">
    <property type="entry name" value="Por_Secre_tail"/>
    <property type="match status" value="1"/>
</dbReference>
<organism evidence="4 5">
    <name type="scientific">Candidatus Opimibacter skivensis</name>
    <dbReference type="NCBI Taxonomy" id="2982028"/>
    <lineage>
        <taxon>Bacteria</taxon>
        <taxon>Pseudomonadati</taxon>
        <taxon>Bacteroidota</taxon>
        <taxon>Saprospiria</taxon>
        <taxon>Saprospirales</taxon>
        <taxon>Saprospiraceae</taxon>
        <taxon>Candidatus Opimibacter</taxon>
    </lineage>
</organism>
<dbReference type="InterPro" id="IPR026444">
    <property type="entry name" value="Secre_tail"/>
</dbReference>
<evidence type="ECO:0000313" key="4">
    <source>
        <dbReference type="EMBL" id="MBK9984049.1"/>
    </source>
</evidence>
<accession>A0A9D7T0C3</accession>
<keyword evidence="2" id="KW-0732">Signal</keyword>
<dbReference type="EMBL" id="JADKGY010000029">
    <property type="protein sequence ID" value="MBK9984049.1"/>
    <property type="molecule type" value="Genomic_DNA"/>
</dbReference>
<dbReference type="SUPFAM" id="SSF53474">
    <property type="entry name" value="alpha/beta-Hydrolases"/>
    <property type="match status" value="2"/>
</dbReference>
<evidence type="ECO:0000313" key="5">
    <source>
        <dbReference type="Proteomes" id="UP000808337"/>
    </source>
</evidence>
<dbReference type="InterPro" id="IPR050300">
    <property type="entry name" value="GDXG_lipolytic_enzyme"/>
</dbReference>
<sequence length="1239" mass="135094">MRKIFTLLTFITLLFQMLSAQGTRYLDEVFTDVVKVQNQIYSINVTVVTGAPAADTLRFDLYMPAGDNCTARPLAVVLHTGTFLPRGFVAPTGDKDDYANVQVCERLAKQGYVAAAIQYRKGWNPIAATDIVRRSTIINAAYRSIQDMYAFIRYMNKTVVDFGNPYNIDPNRVAIFGIGTGGFVGFNAAVLSQQEIYIDKFRDPVTGVPFIDTNLVGDLHGIKAGAINIPNHVGYRDDFQFVFGLDGAVGDSSWMEDGKSVPLVAAGTVTHPTTPFGIDPITGEINCELPVFAGAGTGIFVVNIGGSACMMKKANALGINNPLNKLPYDDAVSEAIRNDANNFGQEHLWAINLPGPQTGPWEYWDSTFWKTRPYPLDPTKSIHQVALATNPDMSLEKANHYIDTAMWFFSPRAFAALKLNEIVCSCNGVVPDPGVFLINDFECQRNYGFGAGNDRLMIMDNPDPDAANNSEKVGAYRDPAHDSFAALCVNFGGSVDLSTFNQFKVEVNSPAAGVPFLLKLEGGTSPGYEVWTSNTVAGSWETLTADFSSQASADHTRVCMFPNGGVDTPAEETYLFDNLRMEKVIPPVRFIDPVFTEVTKISNQIYSVNITVVTGAPAADTLRYDLYLPAGDTCTSRPLAVILHTGTFLPRGFVAPTGDKDDYANVQICERLAKQGYVAAAIQYRKGWNPIAASDIVRRSTIINAAYRSIQDMYAFIRYMNKTVVDFGNPYNIDPDRVAIFGVGTGGFVGFNAAVLSQQEIYIDKFRDPVTGVPFIDTNLVGDLHGIKAGAINIPNHVGYRDDFKFVFGLDGAVGDSSWMDDGNSVPLVAAGTVTHPTTPYGIDPITGEINCDLPVFAGAGTGIFVVNIAGSACMMRKANELGINNPLKKRTYDDPVSEAIRNDANGYGQEHLWPINLPGPQTGPWEYWDSTFWKTRPYPLDPTKSIHEVALATNPDMSIEKANHYIDTALWFFSPRSYAALKLNEVVCSCVGVVPDPNINMVNDFECQQNHPFGAGADRIMTMDNPDPDAADHSEKVGAYLDPAHDSFAALCVDFGGSIDLSPFNIFKVDVNSPAAGVPFLLKLEGGSSPAKEVWVNNTVAGSWETLTADFSSEVCSDHRRVCIFPNGGVEAPDEVTYLLDNLRFESSTAICDGLFTPSIQTLEISPNPVDQILYIRNPGAAVHFRLFNILGQSVLYMNAENQDIAMMNVSGYASGIYMIGAYDKQGKLIATARVMKN</sequence>
<dbReference type="PANTHER" id="PTHR48081">
    <property type="entry name" value="AB HYDROLASE SUPERFAMILY PROTEIN C4A8.06C"/>
    <property type="match status" value="1"/>
</dbReference>
<dbReference type="GO" id="GO:0016787">
    <property type="term" value="F:hydrolase activity"/>
    <property type="evidence" value="ECO:0007669"/>
    <property type="project" value="UniProtKB-KW"/>
</dbReference>
<comment type="caution">
    <text evidence="4">The sequence shown here is derived from an EMBL/GenBank/DDBJ whole genome shotgun (WGS) entry which is preliminary data.</text>
</comment>
<reference evidence="4 5" key="1">
    <citation type="submission" date="2020-10" db="EMBL/GenBank/DDBJ databases">
        <title>Connecting structure to function with the recovery of over 1000 high-quality activated sludge metagenome-assembled genomes encoding full-length rRNA genes using long-read sequencing.</title>
        <authorList>
            <person name="Singleton C.M."/>
            <person name="Petriglieri F."/>
            <person name="Kristensen J.M."/>
            <person name="Kirkegaard R.H."/>
            <person name="Michaelsen T.Y."/>
            <person name="Andersen M.H."/>
            <person name="Karst S.M."/>
            <person name="Dueholm M.S."/>
            <person name="Nielsen P.H."/>
            <person name="Albertsen M."/>
        </authorList>
    </citation>
    <scope>NUCLEOTIDE SEQUENCE [LARGE SCALE GENOMIC DNA]</scope>
    <source>
        <strain evidence="4">Ribe_18-Q3-R11-54_MAXAC.273</strain>
    </source>
</reference>
<gene>
    <name evidence="4" type="ORF">IPP15_17055</name>
</gene>
<evidence type="ECO:0000256" key="2">
    <source>
        <dbReference type="SAM" id="SignalP"/>
    </source>
</evidence>
<keyword evidence="1" id="KW-0378">Hydrolase</keyword>
<dbReference type="NCBIfam" id="TIGR04183">
    <property type="entry name" value="Por_Secre_tail"/>
    <property type="match status" value="1"/>
</dbReference>
<dbReference type="AlphaFoldDB" id="A0A9D7T0C3"/>
<evidence type="ECO:0000259" key="3">
    <source>
        <dbReference type="Pfam" id="PF18962"/>
    </source>
</evidence>
<dbReference type="Gene3D" id="3.40.50.1820">
    <property type="entry name" value="alpha/beta hydrolase"/>
    <property type="match status" value="2"/>
</dbReference>
<feature type="signal peptide" evidence="2">
    <location>
        <begin position="1"/>
        <end position="22"/>
    </location>
</feature>
<evidence type="ECO:0000256" key="1">
    <source>
        <dbReference type="ARBA" id="ARBA00022801"/>
    </source>
</evidence>
<proteinExistence type="predicted"/>